<feature type="compositionally biased region" description="Basic and acidic residues" evidence="1">
    <location>
        <begin position="70"/>
        <end position="83"/>
    </location>
</feature>
<feature type="compositionally biased region" description="Polar residues" evidence="1">
    <location>
        <begin position="55"/>
        <end position="69"/>
    </location>
</feature>
<dbReference type="Proteomes" id="UP000515317">
    <property type="component" value="Chromosome"/>
</dbReference>
<accession>A0A6S6QN28</accession>
<feature type="signal peptide" evidence="2">
    <location>
        <begin position="1"/>
        <end position="20"/>
    </location>
</feature>
<name>A0A6S6QN28_9HYPH</name>
<feature type="compositionally biased region" description="Polar residues" evidence="1">
    <location>
        <begin position="20"/>
        <end position="29"/>
    </location>
</feature>
<dbReference type="AlphaFoldDB" id="A0A6S6QN28"/>
<sequence length="108" mass="10950">MKKYLLLPIAAAFMVSPALAQNTNSGNLESQEKVLKGAEESAKPGPAGSGKPMQSDRSSAGESNSGNLKSQDDVLKSAEDSAKPKPITGSGSSVTPSGGDTNSSNLNK</sequence>
<dbReference type="RefSeq" id="WP_222877401.1">
    <property type="nucleotide sequence ID" value="NZ_AP023361.1"/>
</dbReference>
<gene>
    <name evidence="3" type="ORF">IZ6_15310</name>
</gene>
<reference evidence="3 4" key="1">
    <citation type="submission" date="2020-08" db="EMBL/GenBank/DDBJ databases">
        <title>Genome sequence of Rhizobiales bacterium strain IZ6.</title>
        <authorList>
            <person name="Nakai R."/>
            <person name="Naganuma T."/>
        </authorList>
    </citation>
    <scope>NUCLEOTIDE SEQUENCE [LARGE SCALE GENOMIC DNA]</scope>
    <source>
        <strain evidence="3 4">IZ6</strain>
    </source>
</reference>
<feature type="chain" id="PRO_5028275029" evidence="2">
    <location>
        <begin position="21"/>
        <end position="108"/>
    </location>
</feature>
<evidence type="ECO:0000256" key="1">
    <source>
        <dbReference type="SAM" id="MobiDB-lite"/>
    </source>
</evidence>
<proteinExistence type="predicted"/>
<keyword evidence="2" id="KW-0732">Signal</keyword>
<feature type="region of interest" description="Disordered" evidence="1">
    <location>
        <begin position="20"/>
        <end position="108"/>
    </location>
</feature>
<dbReference type="EMBL" id="AP023361">
    <property type="protein sequence ID" value="BCJ90796.1"/>
    <property type="molecule type" value="Genomic_DNA"/>
</dbReference>
<evidence type="ECO:0000313" key="3">
    <source>
        <dbReference type="EMBL" id="BCJ90796.1"/>
    </source>
</evidence>
<evidence type="ECO:0000256" key="2">
    <source>
        <dbReference type="SAM" id="SignalP"/>
    </source>
</evidence>
<feature type="compositionally biased region" description="Low complexity" evidence="1">
    <location>
        <begin position="88"/>
        <end position="101"/>
    </location>
</feature>
<dbReference type="KEGG" id="tso:IZ6_15310"/>
<keyword evidence="4" id="KW-1185">Reference proteome</keyword>
<evidence type="ECO:0000313" key="4">
    <source>
        <dbReference type="Proteomes" id="UP000515317"/>
    </source>
</evidence>
<organism evidence="3 4">
    <name type="scientific">Terrihabitans soli</name>
    <dbReference type="NCBI Taxonomy" id="708113"/>
    <lineage>
        <taxon>Bacteria</taxon>
        <taxon>Pseudomonadati</taxon>
        <taxon>Pseudomonadota</taxon>
        <taxon>Alphaproteobacteria</taxon>
        <taxon>Hyphomicrobiales</taxon>
        <taxon>Terrihabitans</taxon>
    </lineage>
</organism>
<protein>
    <submittedName>
        <fullName evidence="3">Uncharacterized protein</fullName>
    </submittedName>
</protein>
<feature type="compositionally biased region" description="Basic and acidic residues" evidence="1">
    <location>
        <begin position="30"/>
        <end position="42"/>
    </location>
</feature>